<dbReference type="AlphaFoldDB" id="A0A6C0ID55"/>
<name>A0A6C0ID55_9ZZZZ</name>
<sequence>MSGFAHSMPSEAPTSAPTSAPTTNRPAETSGTPAVGYRLPDNTTLQNAVKWGIIEDKPIMMDYWANSLNKEVLIGVKENGEKLLVKSVDEYTSPVSKILKHNTDFIIMTENSIYLVDSGIPVKRIS</sequence>
<evidence type="ECO:0000256" key="1">
    <source>
        <dbReference type="SAM" id="MobiDB-lite"/>
    </source>
</evidence>
<organism evidence="2">
    <name type="scientific">viral metagenome</name>
    <dbReference type="NCBI Taxonomy" id="1070528"/>
    <lineage>
        <taxon>unclassified sequences</taxon>
        <taxon>metagenomes</taxon>
        <taxon>organismal metagenomes</taxon>
    </lineage>
</organism>
<reference evidence="2" key="1">
    <citation type="journal article" date="2020" name="Nature">
        <title>Giant virus diversity and host interactions through global metagenomics.</title>
        <authorList>
            <person name="Schulz F."/>
            <person name="Roux S."/>
            <person name="Paez-Espino D."/>
            <person name="Jungbluth S."/>
            <person name="Walsh D.A."/>
            <person name="Denef V.J."/>
            <person name="McMahon K.D."/>
            <person name="Konstantinidis K.T."/>
            <person name="Eloe-Fadrosh E.A."/>
            <person name="Kyrpides N.C."/>
            <person name="Woyke T."/>
        </authorList>
    </citation>
    <scope>NUCLEOTIDE SEQUENCE</scope>
    <source>
        <strain evidence="2">GVMAG-M-3300023184-68</strain>
    </source>
</reference>
<feature type="region of interest" description="Disordered" evidence="1">
    <location>
        <begin position="1"/>
        <end position="39"/>
    </location>
</feature>
<accession>A0A6C0ID55</accession>
<evidence type="ECO:0000313" key="2">
    <source>
        <dbReference type="EMBL" id="QHT90365.1"/>
    </source>
</evidence>
<feature type="compositionally biased region" description="Low complexity" evidence="1">
    <location>
        <begin position="7"/>
        <end position="27"/>
    </location>
</feature>
<proteinExistence type="predicted"/>
<dbReference type="EMBL" id="MN740153">
    <property type="protein sequence ID" value="QHT90365.1"/>
    <property type="molecule type" value="Genomic_DNA"/>
</dbReference>
<protein>
    <submittedName>
        <fullName evidence="2">Uncharacterized protein</fullName>
    </submittedName>
</protein>